<keyword evidence="5" id="KW-0547">Nucleotide-binding</keyword>
<evidence type="ECO:0000256" key="8">
    <source>
        <dbReference type="ARBA" id="ARBA00023136"/>
    </source>
</evidence>
<protein>
    <submittedName>
        <fullName evidence="12">ABC transporter ATP-binding protein/permease</fullName>
    </submittedName>
</protein>
<evidence type="ECO:0000256" key="4">
    <source>
        <dbReference type="ARBA" id="ARBA00022692"/>
    </source>
</evidence>
<feature type="transmembrane region" description="Helical" evidence="9">
    <location>
        <begin position="278"/>
        <end position="299"/>
    </location>
</feature>
<dbReference type="GO" id="GO:0005886">
    <property type="term" value="C:plasma membrane"/>
    <property type="evidence" value="ECO:0007669"/>
    <property type="project" value="UniProtKB-SubCell"/>
</dbReference>
<dbReference type="InterPro" id="IPR027417">
    <property type="entry name" value="P-loop_NTPase"/>
</dbReference>
<dbReference type="SMART" id="SM00382">
    <property type="entry name" value="AAA"/>
    <property type="match status" value="1"/>
</dbReference>
<keyword evidence="4 9" id="KW-0812">Transmembrane</keyword>
<dbReference type="InterPro" id="IPR036640">
    <property type="entry name" value="ABC1_TM_sf"/>
</dbReference>
<feature type="domain" description="ABC transporter" evidence="10">
    <location>
        <begin position="338"/>
        <end position="571"/>
    </location>
</feature>
<dbReference type="Gene3D" id="1.20.1560.10">
    <property type="entry name" value="ABC transporter type 1, transmembrane domain"/>
    <property type="match status" value="1"/>
</dbReference>
<evidence type="ECO:0000256" key="2">
    <source>
        <dbReference type="ARBA" id="ARBA00022448"/>
    </source>
</evidence>
<dbReference type="GO" id="GO:0016887">
    <property type="term" value="F:ATP hydrolysis activity"/>
    <property type="evidence" value="ECO:0007669"/>
    <property type="project" value="InterPro"/>
</dbReference>
<evidence type="ECO:0000259" key="11">
    <source>
        <dbReference type="PROSITE" id="PS50929"/>
    </source>
</evidence>
<evidence type="ECO:0000256" key="7">
    <source>
        <dbReference type="ARBA" id="ARBA00022989"/>
    </source>
</evidence>
<name>A0A9D2QUW2_9FIRM</name>
<feature type="transmembrane region" description="Helical" evidence="9">
    <location>
        <begin position="254"/>
        <end position="272"/>
    </location>
</feature>
<dbReference type="Pfam" id="PF00664">
    <property type="entry name" value="ABC_membrane"/>
    <property type="match status" value="1"/>
</dbReference>
<evidence type="ECO:0000256" key="3">
    <source>
        <dbReference type="ARBA" id="ARBA00022475"/>
    </source>
</evidence>
<dbReference type="SUPFAM" id="SSF52540">
    <property type="entry name" value="P-loop containing nucleoside triphosphate hydrolases"/>
    <property type="match status" value="1"/>
</dbReference>
<dbReference type="InterPro" id="IPR039421">
    <property type="entry name" value="Type_1_exporter"/>
</dbReference>
<dbReference type="InterPro" id="IPR017871">
    <property type="entry name" value="ABC_transporter-like_CS"/>
</dbReference>
<feature type="transmembrane region" description="Helical" evidence="9">
    <location>
        <begin position="143"/>
        <end position="160"/>
    </location>
</feature>
<dbReference type="PANTHER" id="PTHR43394">
    <property type="entry name" value="ATP-DEPENDENT PERMEASE MDL1, MITOCHONDRIAL"/>
    <property type="match status" value="1"/>
</dbReference>
<dbReference type="FunFam" id="3.40.50.300:FF:000854">
    <property type="entry name" value="Multidrug ABC transporter ATP-binding protein"/>
    <property type="match status" value="1"/>
</dbReference>
<keyword evidence="6 12" id="KW-0067">ATP-binding</keyword>
<feature type="transmembrane region" description="Helical" evidence="9">
    <location>
        <begin position="58"/>
        <end position="78"/>
    </location>
</feature>
<evidence type="ECO:0000256" key="5">
    <source>
        <dbReference type="ARBA" id="ARBA00022741"/>
    </source>
</evidence>
<dbReference type="Pfam" id="PF00005">
    <property type="entry name" value="ABC_tran"/>
    <property type="match status" value="1"/>
</dbReference>
<evidence type="ECO:0000256" key="1">
    <source>
        <dbReference type="ARBA" id="ARBA00004651"/>
    </source>
</evidence>
<dbReference type="EMBL" id="DWUY01000305">
    <property type="protein sequence ID" value="HJD30045.1"/>
    <property type="molecule type" value="Genomic_DNA"/>
</dbReference>
<feature type="domain" description="ABC transmembrane type-1" evidence="11">
    <location>
        <begin position="26"/>
        <end position="307"/>
    </location>
</feature>
<sequence>MIKTRLVRLLSHAKKYIVYSILWQWAALLAQVLAVFSIAGLLGTLADNREDLVRTLGSLAVGRTALILVSAAAIRFLCERMAARASYGASADVKRILRKKIYEKLLKLGVSYKEKTSTSEVVQLSTEGVEQLEVYFGKYLPQLFYSLLAPLTLFGILSFVNLRASLVLLICVPLIPASIAAVQKLAKKLLSRYWGIYTELGDSFLENLQGLTTLKIYQADEQKAEEMDREAQEFRRITMKILTMQLNSTSVMDIVAYGGAAVGMMMSVSEFLAGRLDFSGTLTIILLASEFFIPLRLLGSFFHIAMNGMTASDKIFRLLDLEEPKVGEEPMPRENFDMELWKVGFSYEKDREILKDVCLAIPQGSFVSLVGGSGCGKSTIAGLLTGKLENYQGEILIGGKLLSRISERELMEHVTLVRHNSYIFKGTVEENLRMAKPQASEEEMKRVLSRVNLLGFLDTQEGIKTRLLEQGANLSGGQRQRLALARALLHDTPVYIFDEATSNIDAESEDLIMEVIRELARTRTVLLISHRLSNVVASDRIYLLDHGKILEQGTHQELMEQKGAYRKLYEAQKNLEMYGKEAGA</sequence>
<dbReference type="InterPro" id="IPR011527">
    <property type="entry name" value="ABC1_TM_dom"/>
</dbReference>
<gene>
    <name evidence="12" type="ORF">H9914_13790</name>
</gene>
<keyword evidence="8 9" id="KW-0472">Membrane</keyword>
<evidence type="ECO:0000313" key="13">
    <source>
        <dbReference type="Proteomes" id="UP000823892"/>
    </source>
</evidence>
<dbReference type="CDD" id="cd18781">
    <property type="entry name" value="ABC_6TM_AarD_CydDC_like"/>
    <property type="match status" value="1"/>
</dbReference>
<evidence type="ECO:0000259" key="10">
    <source>
        <dbReference type="PROSITE" id="PS50893"/>
    </source>
</evidence>
<keyword evidence="7 9" id="KW-1133">Transmembrane helix</keyword>
<dbReference type="SUPFAM" id="SSF90123">
    <property type="entry name" value="ABC transporter transmembrane region"/>
    <property type="match status" value="1"/>
</dbReference>
<reference evidence="12" key="1">
    <citation type="journal article" date="2021" name="PeerJ">
        <title>Extensive microbial diversity within the chicken gut microbiome revealed by metagenomics and culture.</title>
        <authorList>
            <person name="Gilroy R."/>
            <person name="Ravi A."/>
            <person name="Getino M."/>
            <person name="Pursley I."/>
            <person name="Horton D.L."/>
            <person name="Alikhan N.F."/>
            <person name="Baker D."/>
            <person name="Gharbi K."/>
            <person name="Hall N."/>
            <person name="Watson M."/>
            <person name="Adriaenssens E.M."/>
            <person name="Foster-Nyarko E."/>
            <person name="Jarju S."/>
            <person name="Secka A."/>
            <person name="Antonio M."/>
            <person name="Oren A."/>
            <person name="Chaudhuri R.R."/>
            <person name="La Ragione R."/>
            <person name="Hildebrand F."/>
            <person name="Pallen M.J."/>
        </authorList>
    </citation>
    <scope>NUCLEOTIDE SEQUENCE</scope>
    <source>
        <strain evidence="12">ChiBcec6-4105</strain>
    </source>
</reference>
<organism evidence="12 13">
    <name type="scientific">Candidatus Blautia avicola</name>
    <dbReference type="NCBI Taxonomy" id="2838483"/>
    <lineage>
        <taxon>Bacteria</taxon>
        <taxon>Bacillati</taxon>
        <taxon>Bacillota</taxon>
        <taxon>Clostridia</taxon>
        <taxon>Lachnospirales</taxon>
        <taxon>Lachnospiraceae</taxon>
        <taxon>Blautia</taxon>
    </lineage>
</organism>
<dbReference type="GO" id="GO:0005524">
    <property type="term" value="F:ATP binding"/>
    <property type="evidence" value="ECO:0007669"/>
    <property type="project" value="UniProtKB-KW"/>
</dbReference>
<dbReference type="PROSITE" id="PS00211">
    <property type="entry name" value="ABC_TRANSPORTER_1"/>
    <property type="match status" value="1"/>
</dbReference>
<evidence type="ECO:0000256" key="6">
    <source>
        <dbReference type="ARBA" id="ARBA00022840"/>
    </source>
</evidence>
<evidence type="ECO:0000256" key="9">
    <source>
        <dbReference type="SAM" id="Phobius"/>
    </source>
</evidence>
<dbReference type="GO" id="GO:0015421">
    <property type="term" value="F:ABC-type oligopeptide transporter activity"/>
    <property type="evidence" value="ECO:0007669"/>
    <property type="project" value="TreeGrafter"/>
</dbReference>
<dbReference type="InterPro" id="IPR003439">
    <property type="entry name" value="ABC_transporter-like_ATP-bd"/>
</dbReference>
<comment type="subcellular location">
    <subcellularLocation>
        <location evidence="1">Cell membrane</location>
        <topology evidence="1">Multi-pass membrane protein</topology>
    </subcellularLocation>
</comment>
<evidence type="ECO:0000313" key="12">
    <source>
        <dbReference type="EMBL" id="HJD30045.1"/>
    </source>
</evidence>
<feature type="transmembrane region" description="Helical" evidence="9">
    <location>
        <begin position="166"/>
        <end position="186"/>
    </location>
</feature>
<proteinExistence type="predicted"/>
<keyword evidence="3" id="KW-1003">Cell membrane</keyword>
<comment type="caution">
    <text evidence="12">The sequence shown here is derived from an EMBL/GenBank/DDBJ whole genome shotgun (WGS) entry which is preliminary data.</text>
</comment>
<feature type="transmembrane region" description="Helical" evidence="9">
    <location>
        <begin position="21"/>
        <end position="46"/>
    </location>
</feature>
<reference evidence="12" key="2">
    <citation type="submission" date="2021-04" db="EMBL/GenBank/DDBJ databases">
        <authorList>
            <person name="Gilroy R."/>
        </authorList>
    </citation>
    <scope>NUCLEOTIDE SEQUENCE</scope>
    <source>
        <strain evidence="12">ChiBcec6-4105</strain>
    </source>
</reference>
<dbReference type="Gene3D" id="3.40.50.300">
    <property type="entry name" value="P-loop containing nucleotide triphosphate hydrolases"/>
    <property type="match status" value="1"/>
</dbReference>
<dbReference type="InterPro" id="IPR003593">
    <property type="entry name" value="AAA+_ATPase"/>
</dbReference>
<dbReference type="PROSITE" id="PS50893">
    <property type="entry name" value="ABC_TRANSPORTER_2"/>
    <property type="match status" value="1"/>
</dbReference>
<dbReference type="Proteomes" id="UP000823892">
    <property type="component" value="Unassembled WGS sequence"/>
</dbReference>
<keyword evidence="2" id="KW-0813">Transport</keyword>
<dbReference type="PROSITE" id="PS50929">
    <property type="entry name" value="ABC_TM1F"/>
    <property type="match status" value="1"/>
</dbReference>
<dbReference type="AlphaFoldDB" id="A0A9D2QUW2"/>
<accession>A0A9D2QUW2</accession>
<dbReference type="PANTHER" id="PTHR43394:SF1">
    <property type="entry name" value="ATP-BINDING CASSETTE SUB-FAMILY B MEMBER 10, MITOCHONDRIAL"/>
    <property type="match status" value="1"/>
</dbReference>